<gene>
    <name evidence="7" type="ORF">ACFOZY_15145</name>
</gene>
<sequence>MIWSLIWKEFKLFIRNPQELLVLLLMPLILITILGFALNSFFTEEASPVTGKVALVQNGDEEKEFERFMQSLSDSPIPEPAIRQIEGQVKGILPIQMLRERIFGNEELSKVIALEEITPAQISDAKDDGEYSAIIEVPEGFTENLLHSLFIEEREVPGLIVYENEEKDYSSAFVSDVVEQFKEQYSLMASLGREGLVVEEEPLGGMGVAGAIETVTKQEPIGAFSYYAVGMSVMFVLFLAGNISTNSYMEKQQHVYDRIRLANVPSTFYLLGVFLSGFALAVIQLCILYGGAAFMYDVHWTNIGEFLVITLSLSSVVASIGVLLTVINQRIGSDSASKLYGNAGVAILAFLGGSFTQVGNISETIQVIGNLTPNGAAMTAYLNVLQGAVLPDILVYVWTLLIETIVILTIASLFSKRKAVRA</sequence>
<comment type="caution">
    <text evidence="7">The sequence shown here is derived from an EMBL/GenBank/DDBJ whole genome shotgun (WGS) entry which is preliminary data.</text>
</comment>
<dbReference type="Pfam" id="PF12698">
    <property type="entry name" value="ABC2_membrane_3"/>
    <property type="match status" value="1"/>
</dbReference>
<evidence type="ECO:0000259" key="6">
    <source>
        <dbReference type="Pfam" id="PF12698"/>
    </source>
</evidence>
<evidence type="ECO:0000256" key="4">
    <source>
        <dbReference type="ARBA" id="ARBA00023136"/>
    </source>
</evidence>
<protein>
    <submittedName>
        <fullName evidence="7">ABC transporter permease</fullName>
    </submittedName>
</protein>
<evidence type="ECO:0000256" key="3">
    <source>
        <dbReference type="ARBA" id="ARBA00022989"/>
    </source>
</evidence>
<comment type="subcellular location">
    <subcellularLocation>
        <location evidence="1">Membrane</location>
        <topology evidence="1">Multi-pass membrane protein</topology>
    </subcellularLocation>
</comment>
<dbReference type="RefSeq" id="WP_378157000.1">
    <property type="nucleotide sequence ID" value="NZ_JBHSEC010000022.1"/>
</dbReference>
<organism evidence="7 8">
    <name type="scientific">Chungangia koreensis</name>
    <dbReference type="NCBI Taxonomy" id="752657"/>
    <lineage>
        <taxon>Bacteria</taxon>
        <taxon>Bacillati</taxon>
        <taxon>Bacillota</taxon>
        <taxon>Bacilli</taxon>
        <taxon>Lactobacillales</taxon>
        <taxon>Chungangia</taxon>
    </lineage>
</organism>
<dbReference type="PANTHER" id="PTHR43027:SF1">
    <property type="entry name" value="DOXORUBICIN RESISTANCE ABC TRANSPORTER PERMEASE PROTEIN DRRC-RELATED"/>
    <property type="match status" value="1"/>
</dbReference>
<keyword evidence="8" id="KW-1185">Reference proteome</keyword>
<dbReference type="EMBL" id="JBHSEC010000022">
    <property type="protein sequence ID" value="MFC4411725.1"/>
    <property type="molecule type" value="Genomic_DNA"/>
</dbReference>
<keyword evidence="3 5" id="KW-1133">Transmembrane helix</keyword>
<dbReference type="InterPro" id="IPR052902">
    <property type="entry name" value="ABC-2_transporter"/>
</dbReference>
<feature type="domain" description="ABC-2 type transporter transmembrane" evidence="6">
    <location>
        <begin position="22"/>
        <end position="412"/>
    </location>
</feature>
<proteinExistence type="predicted"/>
<evidence type="ECO:0000256" key="2">
    <source>
        <dbReference type="ARBA" id="ARBA00022692"/>
    </source>
</evidence>
<evidence type="ECO:0000256" key="1">
    <source>
        <dbReference type="ARBA" id="ARBA00004141"/>
    </source>
</evidence>
<evidence type="ECO:0000256" key="5">
    <source>
        <dbReference type="SAM" id="Phobius"/>
    </source>
</evidence>
<feature type="transmembrane region" description="Helical" evidence="5">
    <location>
        <begin position="339"/>
        <end position="358"/>
    </location>
</feature>
<dbReference type="PANTHER" id="PTHR43027">
    <property type="entry name" value="DOXORUBICIN RESISTANCE ABC TRANSPORTER PERMEASE PROTEIN DRRC-RELATED"/>
    <property type="match status" value="1"/>
</dbReference>
<reference evidence="8" key="1">
    <citation type="journal article" date="2019" name="Int. J. Syst. Evol. Microbiol.">
        <title>The Global Catalogue of Microorganisms (GCM) 10K type strain sequencing project: providing services to taxonomists for standard genome sequencing and annotation.</title>
        <authorList>
            <consortium name="The Broad Institute Genomics Platform"/>
            <consortium name="The Broad Institute Genome Sequencing Center for Infectious Disease"/>
            <person name="Wu L."/>
            <person name="Ma J."/>
        </authorList>
    </citation>
    <scope>NUCLEOTIDE SEQUENCE [LARGE SCALE GENOMIC DNA]</scope>
    <source>
        <strain evidence="8">CCUG 59778</strain>
    </source>
</reference>
<evidence type="ECO:0000313" key="7">
    <source>
        <dbReference type="EMBL" id="MFC4411725.1"/>
    </source>
</evidence>
<keyword evidence="4 5" id="KW-0472">Membrane</keyword>
<accession>A0ABV8XC40</accession>
<feature type="transmembrane region" description="Helical" evidence="5">
    <location>
        <begin position="393"/>
        <end position="414"/>
    </location>
</feature>
<dbReference type="InterPro" id="IPR013525">
    <property type="entry name" value="ABC2_TM"/>
</dbReference>
<feature type="transmembrane region" description="Helical" evidence="5">
    <location>
        <begin position="268"/>
        <end position="294"/>
    </location>
</feature>
<feature type="transmembrane region" description="Helical" evidence="5">
    <location>
        <begin position="306"/>
        <end position="327"/>
    </location>
</feature>
<name>A0ABV8XC40_9LACT</name>
<feature type="transmembrane region" description="Helical" evidence="5">
    <location>
        <begin position="20"/>
        <end position="42"/>
    </location>
</feature>
<feature type="transmembrane region" description="Helical" evidence="5">
    <location>
        <begin position="224"/>
        <end position="243"/>
    </location>
</feature>
<evidence type="ECO:0000313" key="8">
    <source>
        <dbReference type="Proteomes" id="UP001595817"/>
    </source>
</evidence>
<keyword evidence="2 5" id="KW-0812">Transmembrane</keyword>
<dbReference type="Proteomes" id="UP001595817">
    <property type="component" value="Unassembled WGS sequence"/>
</dbReference>